<evidence type="ECO:0000313" key="2">
    <source>
        <dbReference type="Proteomes" id="UP000248961"/>
    </source>
</evidence>
<sequence length="137" mass="15287">MALQLFSVHCASNKVHHKPFTKRAIYTSQRCFISLRVCCPGSNQATGCKRGFSRVTSSLSDQRAGRQRIREISIATRLKLAMLNRALNNVYSDCSLMVYLMLLSGCDAPSSKHRQSPKSDYLNRSGALTQHAIGEKH</sequence>
<organism evidence="1 2">
    <name type="scientific">Aspergillus homomorphus (strain CBS 101889)</name>
    <dbReference type="NCBI Taxonomy" id="1450537"/>
    <lineage>
        <taxon>Eukaryota</taxon>
        <taxon>Fungi</taxon>
        <taxon>Dikarya</taxon>
        <taxon>Ascomycota</taxon>
        <taxon>Pezizomycotina</taxon>
        <taxon>Eurotiomycetes</taxon>
        <taxon>Eurotiomycetidae</taxon>
        <taxon>Eurotiales</taxon>
        <taxon>Aspergillaceae</taxon>
        <taxon>Aspergillus</taxon>
        <taxon>Aspergillus subgen. Circumdati</taxon>
    </lineage>
</organism>
<keyword evidence="2" id="KW-1185">Reference proteome</keyword>
<dbReference type="RefSeq" id="XP_025545933.1">
    <property type="nucleotide sequence ID" value="XM_025691049.1"/>
</dbReference>
<name>A0A395HH06_ASPHC</name>
<gene>
    <name evidence="1" type="ORF">BO97DRAFT_279252</name>
</gene>
<reference evidence="1 2" key="1">
    <citation type="submission" date="2018-02" db="EMBL/GenBank/DDBJ databases">
        <title>The genomes of Aspergillus section Nigri reveals drivers in fungal speciation.</title>
        <authorList>
            <consortium name="DOE Joint Genome Institute"/>
            <person name="Vesth T.C."/>
            <person name="Nybo J."/>
            <person name="Theobald S."/>
            <person name="Brandl J."/>
            <person name="Frisvad J.C."/>
            <person name="Nielsen K.F."/>
            <person name="Lyhne E.K."/>
            <person name="Kogle M.E."/>
            <person name="Kuo A."/>
            <person name="Riley R."/>
            <person name="Clum A."/>
            <person name="Nolan M."/>
            <person name="Lipzen A."/>
            <person name="Salamov A."/>
            <person name="Henrissat B."/>
            <person name="Wiebenga A."/>
            <person name="De vries R.P."/>
            <person name="Grigoriev I.V."/>
            <person name="Mortensen U.H."/>
            <person name="Andersen M.R."/>
            <person name="Baker S.E."/>
        </authorList>
    </citation>
    <scope>NUCLEOTIDE SEQUENCE [LARGE SCALE GENOMIC DNA]</scope>
    <source>
        <strain evidence="1 2">CBS 101889</strain>
    </source>
</reference>
<evidence type="ECO:0000313" key="1">
    <source>
        <dbReference type="EMBL" id="RAL06779.1"/>
    </source>
</evidence>
<dbReference type="GeneID" id="37195338"/>
<accession>A0A395HH06</accession>
<dbReference type="Proteomes" id="UP000248961">
    <property type="component" value="Unassembled WGS sequence"/>
</dbReference>
<proteinExistence type="predicted"/>
<protein>
    <submittedName>
        <fullName evidence="1">Uncharacterized protein</fullName>
    </submittedName>
</protein>
<dbReference type="VEuPathDB" id="FungiDB:BO97DRAFT_279252"/>
<dbReference type="EMBL" id="KZ824353">
    <property type="protein sequence ID" value="RAL06779.1"/>
    <property type="molecule type" value="Genomic_DNA"/>
</dbReference>
<dbReference type="AlphaFoldDB" id="A0A395HH06"/>